<dbReference type="RefSeq" id="WP_146579050.1">
    <property type="nucleotide sequence ID" value="NZ_SJPM01000007.1"/>
</dbReference>
<dbReference type="InterPro" id="IPR017850">
    <property type="entry name" value="Alkaline_phosphatase_core_sf"/>
</dbReference>
<reference evidence="3 4" key="1">
    <citation type="submission" date="2019-02" db="EMBL/GenBank/DDBJ databases">
        <title>Deep-cultivation of Planctomycetes and their phenomic and genomic characterization uncovers novel biology.</title>
        <authorList>
            <person name="Wiegand S."/>
            <person name="Jogler M."/>
            <person name="Boedeker C."/>
            <person name="Pinto D."/>
            <person name="Vollmers J."/>
            <person name="Rivas-Marin E."/>
            <person name="Kohn T."/>
            <person name="Peeters S.H."/>
            <person name="Heuer A."/>
            <person name="Rast P."/>
            <person name="Oberbeckmann S."/>
            <person name="Bunk B."/>
            <person name="Jeske O."/>
            <person name="Meyerdierks A."/>
            <person name="Storesund J.E."/>
            <person name="Kallscheuer N."/>
            <person name="Luecker S."/>
            <person name="Lage O.M."/>
            <person name="Pohl T."/>
            <person name="Merkel B.J."/>
            <person name="Hornburger P."/>
            <person name="Mueller R.-W."/>
            <person name="Bruemmer F."/>
            <person name="Labrenz M."/>
            <person name="Spormann A.M."/>
            <person name="Op Den Camp H."/>
            <person name="Overmann J."/>
            <person name="Amann R."/>
            <person name="Jetten M.S.M."/>
            <person name="Mascher T."/>
            <person name="Medema M.H."/>
            <person name="Devos D.P."/>
            <person name="Kaster A.-K."/>
            <person name="Ovreas L."/>
            <person name="Rohde M."/>
            <person name="Galperin M.Y."/>
            <person name="Jogler C."/>
        </authorList>
    </citation>
    <scope>NUCLEOTIDE SEQUENCE [LARGE SCALE GENOMIC DNA]</scope>
    <source>
        <strain evidence="3 4">Pla100</strain>
    </source>
</reference>
<keyword evidence="3" id="KW-0378">Hydrolase</keyword>
<evidence type="ECO:0000256" key="1">
    <source>
        <dbReference type="ARBA" id="ARBA00008779"/>
    </source>
</evidence>
<dbReference type="EMBL" id="SJPM01000007">
    <property type="protein sequence ID" value="TWT95123.1"/>
    <property type="molecule type" value="Genomic_DNA"/>
</dbReference>
<keyword evidence="4" id="KW-1185">Reference proteome</keyword>
<comment type="caution">
    <text evidence="3">The sequence shown here is derived from an EMBL/GenBank/DDBJ whole genome shotgun (WGS) entry which is preliminary data.</text>
</comment>
<organism evidence="3 4">
    <name type="scientific">Neorhodopirellula pilleata</name>
    <dbReference type="NCBI Taxonomy" id="2714738"/>
    <lineage>
        <taxon>Bacteria</taxon>
        <taxon>Pseudomonadati</taxon>
        <taxon>Planctomycetota</taxon>
        <taxon>Planctomycetia</taxon>
        <taxon>Pirellulales</taxon>
        <taxon>Pirellulaceae</taxon>
        <taxon>Neorhodopirellula</taxon>
    </lineage>
</organism>
<dbReference type="GO" id="GO:0047753">
    <property type="term" value="F:choline-sulfatase activity"/>
    <property type="evidence" value="ECO:0007669"/>
    <property type="project" value="UniProtKB-EC"/>
</dbReference>
<dbReference type="SUPFAM" id="SSF53649">
    <property type="entry name" value="Alkaline phosphatase-like"/>
    <property type="match status" value="1"/>
</dbReference>
<accession>A0A5C6A9W9</accession>
<dbReference type="InterPro" id="IPR000917">
    <property type="entry name" value="Sulfatase_N"/>
</dbReference>
<feature type="domain" description="Sulfatase N-terminal" evidence="2">
    <location>
        <begin position="28"/>
        <end position="370"/>
    </location>
</feature>
<dbReference type="AlphaFoldDB" id="A0A5C6A9W9"/>
<protein>
    <submittedName>
        <fullName evidence="3">Choline-sulfatase</fullName>
        <ecNumber evidence="3">3.1.6.6</ecNumber>
    </submittedName>
</protein>
<proteinExistence type="inferred from homology"/>
<dbReference type="Proteomes" id="UP000316213">
    <property type="component" value="Unassembled WGS sequence"/>
</dbReference>
<dbReference type="Pfam" id="PF00884">
    <property type="entry name" value="Sulfatase"/>
    <property type="match status" value="1"/>
</dbReference>
<evidence type="ECO:0000313" key="3">
    <source>
        <dbReference type="EMBL" id="TWT95123.1"/>
    </source>
</evidence>
<evidence type="ECO:0000313" key="4">
    <source>
        <dbReference type="Proteomes" id="UP000316213"/>
    </source>
</evidence>
<sequence>MRQIILFWLFTSVLLVGANPVLHADTRPNIIFILTDDQSWDSVGFLDGQVHTPRLDSMARDGMYLSNFNVTTTVCSPSRYSFLTGRYAGRCEGDRFLREHPPGDQTQVENIGELESHRWNVAKILQANGYTTGFVGKSHVVRHDLIHKLGWSLDADPTDPVINEQMRANHRRWCEEVRKHGFDYADGVYAANLKELHCDALNVHNLDWTIDKAIQFLESPKDQPFFLCVSTTLHHGPAPWVNRFSLEADPRMTGEGFVPEGFDVLPRRDDVLGRNREAGFKDAAAYALWLDDGVGAILDKVSELGIEKDTMIVFVSDHGSYRHGKTTLHEYGMRVPMLCVWPGRIKPGSVYDGIVANIDFAPTVLDICGIKPPNDYLCDGISFKPVLLGSQEPLREVLFGEMGHSRCVKTKNWKYIAIRYPAEVQDKIDQGHKFDAFGDHPKLDLPYLTRNTHLGHYASQVNPHYFEADQLYDLDKDIEENSNVIENYPEITFWLKEELSKQLLQFEGRPFGEFTTGFQSFSGSENQTQ</sequence>
<comment type="similarity">
    <text evidence="1">Belongs to the sulfatase family.</text>
</comment>
<dbReference type="PANTHER" id="PTHR42693:SF33">
    <property type="entry name" value="ARYLSULFATASE"/>
    <property type="match status" value="1"/>
</dbReference>
<dbReference type="Gene3D" id="3.40.720.10">
    <property type="entry name" value="Alkaline Phosphatase, subunit A"/>
    <property type="match status" value="1"/>
</dbReference>
<evidence type="ECO:0000259" key="2">
    <source>
        <dbReference type="Pfam" id="PF00884"/>
    </source>
</evidence>
<dbReference type="PANTHER" id="PTHR42693">
    <property type="entry name" value="ARYLSULFATASE FAMILY MEMBER"/>
    <property type="match status" value="1"/>
</dbReference>
<dbReference type="EC" id="3.1.6.6" evidence="3"/>
<gene>
    <name evidence="3" type="primary">betC_13</name>
    <name evidence="3" type="ORF">Pla100_37070</name>
</gene>
<name>A0A5C6A9W9_9BACT</name>
<dbReference type="OrthoDB" id="9762941at2"/>
<dbReference type="InterPro" id="IPR050738">
    <property type="entry name" value="Sulfatase"/>
</dbReference>
<dbReference type="GO" id="GO:0004065">
    <property type="term" value="F:arylsulfatase activity"/>
    <property type="evidence" value="ECO:0007669"/>
    <property type="project" value="TreeGrafter"/>
</dbReference>